<sequence>MGFTMEDVCSSVERLPLELLLEIWRHLIPTSMQFHQKHAPFPLVVSWVNRRWRNFAVGAPELWCYINVFLKQSSEFVDIQLRRSQALPLSIAVDVPVDKAPENTVEHAQIVSHLNNLFTVLRQHLPRWQEFKASIHGSDPMSRFCPLYVNVTFQALQKAFAPTLRRLHIHIGQPGVFIKIFTAGAPRLAHASFRSISITKQIPHLIGLTSLSLDHVCLMPPAALQIIAVGCPTLSRLSFTGRCILSRGTPLREDTVIHFSALLSLSLVETILEIETVNDFGSGWPLVANCFPLFSAPNLLDLHIAKAGPKAMRVLYHALVTNASHSKFPLLSELHLYEVQCTKAHVRDICHCLPSIEILRVDDLGRLPRFECLEALVPDASVQANPVCPNLRLLSWVTTAPAKYLRGRMQTLLQKRIVWDGPAVQLELSQQAGVGKATDMDWIIAGEKAEITRIPAC</sequence>
<evidence type="ECO:0000313" key="1">
    <source>
        <dbReference type="EMBL" id="KZT18111.1"/>
    </source>
</evidence>
<dbReference type="InParanoid" id="A0A165MAX8"/>
<keyword evidence="2" id="KW-1185">Reference proteome</keyword>
<evidence type="ECO:0008006" key="3">
    <source>
        <dbReference type="Google" id="ProtNLM"/>
    </source>
</evidence>
<dbReference type="STRING" id="1314782.A0A165MAX8"/>
<accession>A0A165MAX8</accession>
<dbReference type="EMBL" id="KV425708">
    <property type="protein sequence ID" value="KZT18111.1"/>
    <property type="molecule type" value="Genomic_DNA"/>
</dbReference>
<dbReference type="OrthoDB" id="2269034at2759"/>
<reference evidence="1 2" key="1">
    <citation type="journal article" date="2016" name="Mol. Biol. Evol.">
        <title>Comparative Genomics of Early-Diverging Mushroom-Forming Fungi Provides Insights into the Origins of Lignocellulose Decay Capabilities.</title>
        <authorList>
            <person name="Nagy L.G."/>
            <person name="Riley R."/>
            <person name="Tritt A."/>
            <person name="Adam C."/>
            <person name="Daum C."/>
            <person name="Floudas D."/>
            <person name="Sun H."/>
            <person name="Yadav J.S."/>
            <person name="Pangilinan J."/>
            <person name="Larsson K.H."/>
            <person name="Matsuura K."/>
            <person name="Barry K."/>
            <person name="Labutti K."/>
            <person name="Kuo R."/>
            <person name="Ohm R.A."/>
            <person name="Bhattacharya S.S."/>
            <person name="Shirouzu T."/>
            <person name="Yoshinaga Y."/>
            <person name="Martin F.M."/>
            <person name="Grigoriev I.V."/>
            <person name="Hibbett D.S."/>
        </authorList>
    </citation>
    <scope>NUCLEOTIDE SEQUENCE [LARGE SCALE GENOMIC DNA]</scope>
    <source>
        <strain evidence="1 2">HHB14362 ss-1</strain>
    </source>
</reference>
<dbReference type="Gene3D" id="3.80.10.10">
    <property type="entry name" value="Ribonuclease Inhibitor"/>
    <property type="match status" value="1"/>
</dbReference>
<dbReference type="InterPro" id="IPR032675">
    <property type="entry name" value="LRR_dom_sf"/>
</dbReference>
<dbReference type="SUPFAM" id="SSF52047">
    <property type="entry name" value="RNI-like"/>
    <property type="match status" value="1"/>
</dbReference>
<protein>
    <recommendedName>
        <fullName evidence="3">F-box domain-containing protein</fullName>
    </recommendedName>
</protein>
<gene>
    <name evidence="1" type="ORF">NEOLEDRAFT_219545</name>
</gene>
<name>A0A165MAX8_9AGAM</name>
<dbReference type="Proteomes" id="UP000076761">
    <property type="component" value="Unassembled WGS sequence"/>
</dbReference>
<proteinExistence type="predicted"/>
<dbReference type="AlphaFoldDB" id="A0A165MAX8"/>
<evidence type="ECO:0000313" key="2">
    <source>
        <dbReference type="Proteomes" id="UP000076761"/>
    </source>
</evidence>
<organism evidence="1 2">
    <name type="scientific">Neolentinus lepideus HHB14362 ss-1</name>
    <dbReference type="NCBI Taxonomy" id="1314782"/>
    <lineage>
        <taxon>Eukaryota</taxon>
        <taxon>Fungi</taxon>
        <taxon>Dikarya</taxon>
        <taxon>Basidiomycota</taxon>
        <taxon>Agaricomycotina</taxon>
        <taxon>Agaricomycetes</taxon>
        <taxon>Gloeophyllales</taxon>
        <taxon>Gloeophyllaceae</taxon>
        <taxon>Neolentinus</taxon>
    </lineage>
</organism>